<proteinExistence type="predicted"/>
<accession>A0ABQ9FMN9</accession>
<dbReference type="EMBL" id="JARBDR010000214">
    <property type="protein sequence ID" value="KAJ8318547.1"/>
    <property type="molecule type" value="Genomic_DNA"/>
</dbReference>
<reference evidence="1 2" key="1">
    <citation type="submission" date="2022-12" db="EMBL/GenBank/DDBJ databases">
        <title>Chromosome-level genome of Tegillarca granosa.</title>
        <authorList>
            <person name="Kim J."/>
        </authorList>
    </citation>
    <scope>NUCLEOTIDE SEQUENCE [LARGE SCALE GENOMIC DNA]</scope>
    <source>
        <strain evidence="1">Teg-2019</strain>
        <tissue evidence="1">Adductor muscle</tissue>
    </source>
</reference>
<sequence>MGTEQIIFEGLFYFQSKHEDGQHLKKVNVALNKITVPVNDQERYCISIRGRRFGSKSYVFSASELCFVEKEEVELNGQHRWSLLDCYKRNSLLLTKTFSVLYLVIKQHDRPDSVTLKLLQDSNFSRQSDNGLFQLYKEIIKTIGSVRGHVIKFRISGGNTIRDKLQRLWNLSGSFKSKSSGSYKSNNNFEQHDHEAYNASNTPVLRRHVAPRATRGNDQTTSNQLSPPGRNFYINFDDGYAVDFFLDIEQTIPKSYDATLDDYPPLPTPCPQSEASEFVSPNTYPKSSRNSEYEYIKPLPKGVLRSQSYVNLKYHCLQDLKKDRSTENVYSDSDNYYRIYYKNTGWIRYHKPSMRRKIRRRSRLSTEIEDVNFDVLDRHEMWFDQSFQGRDGDERYRRVGKIYSHPQQLPINIHNNDDQYWNSDLCLTIQYIMEDKKPKLTEIFDLSFKQMVGVCVHLSVEQNVGAKDWRYLAEYLELENTFSRETVSAPHLMEHILLLLTTNQ</sequence>
<dbReference type="Proteomes" id="UP001217089">
    <property type="component" value="Unassembled WGS sequence"/>
</dbReference>
<evidence type="ECO:0000313" key="1">
    <source>
        <dbReference type="EMBL" id="KAJ8318547.1"/>
    </source>
</evidence>
<name>A0ABQ9FMN9_TEGGR</name>
<gene>
    <name evidence="1" type="ORF">KUTeg_003638</name>
</gene>
<protein>
    <submittedName>
        <fullName evidence="1">Uncharacterized protein</fullName>
    </submittedName>
</protein>
<keyword evidence="2" id="KW-1185">Reference proteome</keyword>
<comment type="caution">
    <text evidence="1">The sequence shown here is derived from an EMBL/GenBank/DDBJ whole genome shotgun (WGS) entry which is preliminary data.</text>
</comment>
<organism evidence="1 2">
    <name type="scientific">Tegillarca granosa</name>
    <name type="common">Malaysian cockle</name>
    <name type="synonym">Anadara granosa</name>
    <dbReference type="NCBI Taxonomy" id="220873"/>
    <lineage>
        <taxon>Eukaryota</taxon>
        <taxon>Metazoa</taxon>
        <taxon>Spiralia</taxon>
        <taxon>Lophotrochozoa</taxon>
        <taxon>Mollusca</taxon>
        <taxon>Bivalvia</taxon>
        <taxon>Autobranchia</taxon>
        <taxon>Pteriomorphia</taxon>
        <taxon>Arcoida</taxon>
        <taxon>Arcoidea</taxon>
        <taxon>Arcidae</taxon>
        <taxon>Tegillarca</taxon>
    </lineage>
</organism>
<evidence type="ECO:0000313" key="2">
    <source>
        <dbReference type="Proteomes" id="UP001217089"/>
    </source>
</evidence>